<sequence>MTLTLNTKLYVSIPEEIKCPLEQMDHFLDTFLETYTVMWVSGRLCHAKPENLTVTVKGRRIVSRSESQGASSRLLQKTSKKIGCPASMKTTYYKNDPGNVVFTFQKQYNHAVGAKEDFCLLPVSKNK</sequence>
<comment type="caution">
    <text evidence="1">The sequence shown here is derived from an EMBL/GenBank/DDBJ whole genome shotgun (WGS) entry which is preliminary data.</text>
</comment>
<keyword evidence="2" id="KW-1185">Reference proteome</keyword>
<dbReference type="AlphaFoldDB" id="A0A8H7SX42"/>
<name>A0A8H7SX42_9FUNG</name>
<gene>
    <name evidence="1" type="ORF">INT48_000191</name>
</gene>
<proteinExistence type="predicted"/>
<protein>
    <submittedName>
        <fullName evidence="1">Uncharacterized protein</fullName>
    </submittedName>
</protein>
<organism evidence="1 2">
    <name type="scientific">Thamnidium elegans</name>
    <dbReference type="NCBI Taxonomy" id="101142"/>
    <lineage>
        <taxon>Eukaryota</taxon>
        <taxon>Fungi</taxon>
        <taxon>Fungi incertae sedis</taxon>
        <taxon>Mucoromycota</taxon>
        <taxon>Mucoromycotina</taxon>
        <taxon>Mucoromycetes</taxon>
        <taxon>Mucorales</taxon>
        <taxon>Mucorineae</taxon>
        <taxon>Mucoraceae</taxon>
        <taxon>Thamnidium</taxon>
    </lineage>
</organism>
<dbReference type="EMBL" id="JAEPRE010000015">
    <property type="protein sequence ID" value="KAG2236636.1"/>
    <property type="molecule type" value="Genomic_DNA"/>
</dbReference>
<reference evidence="1" key="1">
    <citation type="submission" date="2021-01" db="EMBL/GenBank/DDBJ databases">
        <title>Metabolic potential, ecology and presence of endohyphal bacteria is reflected in genomic diversity of Mucoromycotina.</title>
        <authorList>
            <person name="Muszewska A."/>
            <person name="Okrasinska A."/>
            <person name="Steczkiewicz K."/>
            <person name="Drgas O."/>
            <person name="Orlowska M."/>
            <person name="Perlinska-Lenart U."/>
            <person name="Aleksandrzak-Piekarczyk T."/>
            <person name="Szatraj K."/>
            <person name="Zielenkiewicz U."/>
            <person name="Pilsyk S."/>
            <person name="Malc E."/>
            <person name="Mieczkowski P."/>
            <person name="Kruszewska J.S."/>
            <person name="Biernat P."/>
            <person name="Pawlowska J."/>
        </authorList>
    </citation>
    <scope>NUCLEOTIDE SEQUENCE</scope>
    <source>
        <strain evidence="1">WA0000018081</strain>
    </source>
</reference>
<accession>A0A8H7SX42</accession>
<evidence type="ECO:0000313" key="1">
    <source>
        <dbReference type="EMBL" id="KAG2236636.1"/>
    </source>
</evidence>
<dbReference type="Proteomes" id="UP000613177">
    <property type="component" value="Unassembled WGS sequence"/>
</dbReference>
<evidence type="ECO:0000313" key="2">
    <source>
        <dbReference type="Proteomes" id="UP000613177"/>
    </source>
</evidence>